<reference evidence="2 3" key="1">
    <citation type="submission" date="2023-01" db="EMBL/GenBank/DDBJ databases">
        <title>Analysis of 21 Apiospora genomes using comparative genomics revels a genus with tremendous synthesis potential of carbohydrate active enzymes and secondary metabolites.</title>
        <authorList>
            <person name="Sorensen T."/>
        </authorList>
    </citation>
    <scope>NUCLEOTIDE SEQUENCE [LARGE SCALE GENOMIC DNA]</scope>
    <source>
        <strain evidence="2 3">CBS 117206</strain>
    </source>
</reference>
<evidence type="ECO:0000313" key="2">
    <source>
        <dbReference type="EMBL" id="KAK8132632.1"/>
    </source>
</evidence>
<dbReference type="CDD" id="cd22903">
    <property type="entry name" value="NI9M"/>
    <property type="match status" value="1"/>
</dbReference>
<name>A0AAW0RCH9_9PEZI</name>
<dbReference type="PANTHER" id="PTHR38488:SF1">
    <property type="entry name" value="OXIDOREDUCTASE 9.5 KDA SUBUNIT, PUTATIVE (AFU_ORTHOLOGUE AFUA_5G08980)-RELATED"/>
    <property type="match status" value="1"/>
</dbReference>
<dbReference type="PANTHER" id="PTHR38488">
    <property type="entry name" value="OXIDOREDUCTASE 9.5 KDA SUBUNIT, PUTATIVE (AFU_ORTHOLOGUE AFUA_5G08980)-RELATED"/>
    <property type="match status" value="1"/>
</dbReference>
<evidence type="ECO:0000313" key="3">
    <source>
        <dbReference type="Proteomes" id="UP001392437"/>
    </source>
</evidence>
<keyword evidence="1" id="KW-1133">Transmembrane helix</keyword>
<keyword evidence="3" id="KW-1185">Reference proteome</keyword>
<keyword evidence="1" id="KW-0472">Membrane</keyword>
<dbReference type="AlphaFoldDB" id="A0AAW0RCH9"/>
<proteinExistence type="predicted"/>
<keyword evidence="1" id="KW-0812">Transmembrane</keyword>
<protein>
    <submittedName>
        <fullName evidence="2">NADH-ubiquinone oxidoreductase</fullName>
    </submittedName>
</protein>
<accession>A0AAW0RCH9</accession>
<dbReference type="Proteomes" id="UP001392437">
    <property type="component" value="Unassembled WGS sequence"/>
</dbReference>
<feature type="transmembrane region" description="Helical" evidence="1">
    <location>
        <begin position="25"/>
        <end position="46"/>
    </location>
</feature>
<organism evidence="2 3">
    <name type="scientific">Apiospora kogelbergensis</name>
    <dbReference type="NCBI Taxonomy" id="1337665"/>
    <lineage>
        <taxon>Eukaryota</taxon>
        <taxon>Fungi</taxon>
        <taxon>Dikarya</taxon>
        <taxon>Ascomycota</taxon>
        <taxon>Pezizomycotina</taxon>
        <taxon>Sordariomycetes</taxon>
        <taxon>Xylariomycetidae</taxon>
        <taxon>Amphisphaeriales</taxon>
        <taxon>Apiosporaceae</taxon>
        <taxon>Apiospora</taxon>
    </lineage>
</organism>
<gene>
    <name evidence="2" type="ORF">PG999_000805</name>
</gene>
<comment type="caution">
    <text evidence="2">The sequence shown here is derived from an EMBL/GenBank/DDBJ whole genome shotgun (WGS) entry which is preliminary data.</text>
</comment>
<evidence type="ECO:0000256" key="1">
    <source>
        <dbReference type="SAM" id="Phobius"/>
    </source>
</evidence>
<dbReference type="EMBL" id="JAQQWP010000001">
    <property type="protein sequence ID" value="KAK8132632.1"/>
    <property type="molecule type" value="Genomic_DNA"/>
</dbReference>
<sequence>MSNPTPRFWAGPLRYLRWSARERPAYFYSVVIGAAGPLMLVTVPPIQQSLGYKRAPPIPMTYPIPTGPRKQLSGYDD</sequence>
<dbReference type="InterPro" id="IPR039961">
    <property type="entry name" value="Nuo9.5"/>
</dbReference>